<comment type="caution">
    <text evidence="1">The sequence shown here is derived from an EMBL/GenBank/DDBJ whole genome shotgun (WGS) entry which is preliminary data.</text>
</comment>
<sequence length="125" mass="14042">MANEGSECHCPHSKHNADSASFSNIQVSLRHMREGRRMEAVNIPPNVTGKANPLGKLSLLYTSIKENIYAREHTSPVLVVGCLPSCLRTGAVPFLCRTSVALRTVIRTWIEFWARILRRIEQSLE</sequence>
<proteinExistence type="predicted"/>
<evidence type="ECO:0000313" key="1">
    <source>
        <dbReference type="EMBL" id="GIX79139.1"/>
    </source>
</evidence>
<accession>A0AAV4N6U0</accession>
<dbReference type="AlphaFoldDB" id="A0AAV4N6U0"/>
<gene>
    <name evidence="1" type="ORF">CEXT_102301</name>
</gene>
<dbReference type="Proteomes" id="UP001054945">
    <property type="component" value="Unassembled WGS sequence"/>
</dbReference>
<evidence type="ECO:0000313" key="2">
    <source>
        <dbReference type="Proteomes" id="UP001054945"/>
    </source>
</evidence>
<protein>
    <submittedName>
        <fullName evidence="1">Uncharacterized protein</fullName>
    </submittedName>
</protein>
<keyword evidence="2" id="KW-1185">Reference proteome</keyword>
<organism evidence="1 2">
    <name type="scientific">Caerostris extrusa</name>
    <name type="common">Bark spider</name>
    <name type="synonym">Caerostris bankana</name>
    <dbReference type="NCBI Taxonomy" id="172846"/>
    <lineage>
        <taxon>Eukaryota</taxon>
        <taxon>Metazoa</taxon>
        <taxon>Ecdysozoa</taxon>
        <taxon>Arthropoda</taxon>
        <taxon>Chelicerata</taxon>
        <taxon>Arachnida</taxon>
        <taxon>Araneae</taxon>
        <taxon>Araneomorphae</taxon>
        <taxon>Entelegynae</taxon>
        <taxon>Araneoidea</taxon>
        <taxon>Araneidae</taxon>
        <taxon>Caerostris</taxon>
    </lineage>
</organism>
<dbReference type="EMBL" id="BPLR01020472">
    <property type="protein sequence ID" value="GIX79139.1"/>
    <property type="molecule type" value="Genomic_DNA"/>
</dbReference>
<reference evidence="1 2" key="1">
    <citation type="submission" date="2021-06" db="EMBL/GenBank/DDBJ databases">
        <title>Caerostris extrusa draft genome.</title>
        <authorList>
            <person name="Kono N."/>
            <person name="Arakawa K."/>
        </authorList>
    </citation>
    <scope>NUCLEOTIDE SEQUENCE [LARGE SCALE GENOMIC DNA]</scope>
</reference>
<name>A0AAV4N6U0_CAEEX</name>